<reference evidence="10 11" key="1">
    <citation type="submission" date="2017-06" db="EMBL/GenBank/DDBJ databases">
        <title>Novel microbial phyla capable of carbon fixation and sulfur reduction in deep-sea sediments.</title>
        <authorList>
            <person name="Huang J."/>
            <person name="Baker B."/>
            <person name="Wang Y."/>
        </authorList>
    </citation>
    <scope>NUCLEOTIDE SEQUENCE [LARGE SCALE GENOMIC DNA]</scope>
    <source>
        <strain evidence="10">B3_TA06</strain>
    </source>
</reference>
<keyword evidence="5" id="KW-0547">Nucleotide-binding</keyword>
<dbReference type="GO" id="GO:0006094">
    <property type="term" value="P:gluconeogenesis"/>
    <property type="evidence" value="ECO:0007669"/>
    <property type="project" value="UniProtKB-UniPathway"/>
</dbReference>
<proteinExistence type="inferred from homology"/>
<name>A0A532V914_UNCT6</name>
<dbReference type="Gene3D" id="3.90.228.20">
    <property type="match status" value="2"/>
</dbReference>
<dbReference type="UniPathway" id="UPA00138"/>
<evidence type="ECO:0000256" key="6">
    <source>
        <dbReference type="ARBA" id="ARBA00022793"/>
    </source>
</evidence>
<evidence type="ECO:0000313" key="10">
    <source>
        <dbReference type="EMBL" id="TKJ43681.1"/>
    </source>
</evidence>
<gene>
    <name evidence="10" type="ORF">CEE36_03065</name>
</gene>
<evidence type="ECO:0000256" key="2">
    <source>
        <dbReference type="ARBA" id="ARBA00006052"/>
    </source>
</evidence>
<evidence type="ECO:0000256" key="7">
    <source>
        <dbReference type="ARBA" id="ARBA00022840"/>
    </source>
</evidence>
<evidence type="ECO:0000256" key="8">
    <source>
        <dbReference type="ARBA" id="ARBA00023239"/>
    </source>
</evidence>
<dbReference type="SUPFAM" id="SSF53795">
    <property type="entry name" value="PEP carboxykinase-like"/>
    <property type="match status" value="1"/>
</dbReference>
<comment type="pathway">
    <text evidence="1">Carbohydrate biosynthesis; gluconeogenesis.</text>
</comment>
<dbReference type="PANTHER" id="PTHR30031:SF0">
    <property type="entry name" value="PHOSPHOENOLPYRUVATE CARBOXYKINASE (ATP)"/>
    <property type="match status" value="1"/>
</dbReference>
<evidence type="ECO:0000256" key="3">
    <source>
        <dbReference type="ARBA" id="ARBA00012363"/>
    </source>
</evidence>
<evidence type="ECO:0000256" key="1">
    <source>
        <dbReference type="ARBA" id="ARBA00004742"/>
    </source>
</evidence>
<keyword evidence="7" id="KW-0067">ATP-binding</keyword>
<keyword evidence="4" id="KW-0312">Gluconeogenesis</keyword>
<comment type="similarity">
    <text evidence="2">Belongs to the phosphoenolpyruvate carboxykinase (ATP) family.</text>
</comment>
<sequence length="595" mass="66838">MSKVKRVPPQEEPHPFNVAYIKNPSQADLRRLALEHTPACYVTKYGNISKIARNKARKAQYTYVIAPEPDAHLYSSKVIEPDRAERILSRVWEYVELQGRLIEIQGYYGLDERRFPIQWLYTLPCANVAGMQQILSFPRDAVETPEQLAEEYKPVIRVVMVPEFPLPDMPGGQAIIVDLENYTTYVIGADYFGESKKGALRMLNDYVYQRGGLVLHAGAKAVTIRGERITMTVMGLSGTGKTTTTFSKQGELTQPIQDDMVCLWPGGKITITENGAFAKTWGLKEESEPIIYKGTLDPAAWVENVYTDAEGGFDFSKERLTPEEVKRLRDYLIITGALQKNVDAYISGEVNIEDKVDAYGIPEDGWDFLVWTQNGRSVIPMSRIEGAADLRDIPSVRSMGILNRDEGPDAAMPGIVRFVSTEQAAAYFMLGETTKTSAAGKERGRTRSPFTQPFFPKAMGLQAVRFAELSAQIPNLETWLMNTGYIGGDANDVEAGKALKVKIPHSSAMLEGMLAGKIAWQLDPDFGYEIVDVEAKENADLLKKVPAEILNPILFFEKNKKMDVYRNWVKTMKFKRREFLKQYKVDPKIIATIPE</sequence>
<keyword evidence="8" id="KW-0456">Lyase</keyword>
<protein>
    <recommendedName>
        <fullName evidence="3">phosphoenolpyruvate carboxykinase (ATP)</fullName>
        <ecNumber evidence="3">4.1.1.49</ecNumber>
    </recommendedName>
</protein>
<dbReference type="Pfam" id="PF01293">
    <property type="entry name" value="PEPCK_ATP"/>
    <property type="match status" value="2"/>
</dbReference>
<evidence type="ECO:0000256" key="4">
    <source>
        <dbReference type="ARBA" id="ARBA00022432"/>
    </source>
</evidence>
<dbReference type="InterPro" id="IPR008210">
    <property type="entry name" value="PEP_carboxykinase_N"/>
</dbReference>
<evidence type="ECO:0000256" key="5">
    <source>
        <dbReference type="ARBA" id="ARBA00022741"/>
    </source>
</evidence>
<dbReference type="PANTHER" id="PTHR30031">
    <property type="entry name" value="PHOSPHOENOLPYRUVATE CARBOXYKINASE ATP"/>
    <property type="match status" value="1"/>
</dbReference>
<comment type="caution">
    <text evidence="10">The sequence shown here is derived from an EMBL/GenBank/DDBJ whole genome shotgun (WGS) entry which is preliminary data.</text>
</comment>
<dbReference type="GO" id="GO:0005524">
    <property type="term" value="F:ATP binding"/>
    <property type="evidence" value="ECO:0007669"/>
    <property type="project" value="UniProtKB-KW"/>
</dbReference>
<dbReference type="EMBL" id="NJBO01000003">
    <property type="protein sequence ID" value="TKJ43681.1"/>
    <property type="molecule type" value="Genomic_DNA"/>
</dbReference>
<dbReference type="GO" id="GO:0005829">
    <property type="term" value="C:cytosol"/>
    <property type="evidence" value="ECO:0007669"/>
    <property type="project" value="TreeGrafter"/>
</dbReference>
<dbReference type="Gene3D" id="3.40.449.10">
    <property type="entry name" value="Phosphoenolpyruvate Carboxykinase, domain 1"/>
    <property type="match status" value="1"/>
</dbReference>
<dbReference type="InterPro" id="IPR013035">
    <property type="entry name" value="PEP_carboxykinase_C"/>
</dbReference>
<evidence type="ECO:0000313" key="11">
    <source>
        <dbReference type="Proteomes" id="UP000317778"/>
    </source>
</evidence>
<dbReference type="AlphaFoldDB" id="A0A532V914"/>
<organism evidence="10 11">
    <name type="scientific">candidate division TA06 bacterium B3_TA06</name>
    <dbReference type="NCBI Taxonomy" id="2012487"/>
    <lineage>
        <taxon>Bacteria</taxon>
        <taxon>Bacteria division TA06</taxon>
    </lineage>
</organism>
<evidence type="ECO:0000256" key="9">
    <source>
        <dbReference type="ARBA" id="ARBA00047371"/>
    </source>
</evidence>
<dbReference type="InterPro" id="IPR001272">
    <property type="entry name" value="PEP_carboxykinase_ATP"/>
</dbReference>
<dbReference type="GO" id="GO:0004612">
    <property type="term" value="F:phosphoenolpyruvate carboxykinase (ATP) activity"/>
    <property type="evidence" value="ECO:0007669"/>
    <property type="project" value="UniProtKB-EC"/>
</dbReference>
<keyword evidence="6" id="KW-0210">Decarboxylase</keyword>
<accession>A0A532V914</accession>
<comment type="catalytic activity">
    <reaction evidence="9">
        <text>oxaloacetate + ATP = phosphoenolpyruvate + ADP + CO2</text>
        <dbReference type="Rhea" id="RHEA:18617"/>
        <dbReference type="ChEBI" id="CHEBI:16452"/>
        <dbReference type="ChEBI" id="CHEBI:16526"/>
        <dbReference type="ChEBI" id="CHEBI:30616"/>
        <dbReference type="ChEBI" id="CHEBI:58702"/>
        <dbReference type="ChEBI" id="CHEBI:456216"/>
        <dbReference type="EC" id="4.1.1.49"/>
    </reaction>
</comment>
<dbReference type="SUPFAM" id="SSF68923">
    <property type="entry name" value="PEP carboxykinase N-terminal domain"/>
    <property type="match status" value="1"/>
</dbReference>
<dbReference type="Proteomes" id="UP000317778">
    <property type="component" value="Unassembled WGS sequence"/>
</dbReference>
<dbReference type="EC" id="4.1.1.49" evidence="3"/>